<dbReference type="InterPro" id="IPR005170">
    <property type="entry name" value="Transptr-assoc_dom"/>
</dbReference>
<dbReference type="Pfam" id="PF00571">
    <property type="entry name" value="CBS"/>
    <property type="match status" value="1"/>
</dbReference>
<dbReference type="InterPro" id="IPR000644">
    <property type="entry name" value="CBS_dom"/>
</dbReference>
<dbReference type="InterPro" id="IPR046342">
    <property type="entry name" value="CBS_dom_sf"/>
</dbReference>
<dbReference type="InterPro" id="IPR016169">
    <property type="entry name" value="FAD-bd_PCMH_sub2"/>
</dbReference>
<dbReference type="Gene3D" id="3.30.465.10">
    <property type="match status" value="1"/>
</dbReference>
<keyword evidence="2 3" id="KW-0129">CBS domain</keyword>
<evidence type="ECO:0000256" key="2">
    <source>
        <dbReference type="ARBA" id="ARBA00023122"/>
    </source>
</evidence>
<feature type="domain" description="CBS" evidence="4">
    <location>
        <begin position="6"/>
        <end position="62"/>
    </location>
</feature>
<evidence type="ECO:0000313" key="6">
    <source>
        <dbReference type="Proteomes" id="UP000178230"/>
    </source>
</evidence>
<gene>
    <name evidence="5" type="ORF">A2Y99_01455</name>
</gene>
<evidence type="ECO:0000256" key="1">
    <source>
        <dbReference type="ARBA" id="ARBA00022737"/>
    </source>
</evidence>
<name>A0A1F5YIU1_9BACT</name>
<proteinExistence type="predicted"/>
<dbReference type="Gene3D" id="3.90.1280.20">
    <property type="match status" value="1"/>
</dbReference>
<dbReference type="SUPFAM" id="SSF56176">
    <property type="entry name" value="FAD-binding/transporter-associated domain-like"/>
    <property type="match status" value="1"/>
</dbReference>
<accession>A0A1F5YIU1</accession>
<dbReference type="SUPFAM" id="SSF54631">
    <property type="entry name" value="CBS-domain pair"/>
    <property type="match status" value="1"/>
</dbReference>
<dbReference type="PANTHER" id="PTHR22777:SF17">
    <property type="entry name" value="UPF0053 PROTEIN SLL0260"/>
    <property type="match status" value="1"/>
</dbReference>
<protein>
    <recommendedName>
        <fullName evidence="4">CBS domain-containing protein</fullName>
    </recommendedName>
</protein>
<dbReference type="EMBL" id="MFIY01000031">
    <property type="protein sequence ID" value="OGF99972.1"/>
    <property type="molecule type" value="Genomic_DNA"/>
</dbReference>
<evidence type="ECO:0000313" key="5">
    <source>
        <dbReference type="EMBL" id="OGF99972.1"/>
    </source>
</evidence>
<keyword evidence="1" id="KW-0677">Repeat</keyword>
<organism evidence="5 6">
    <name type="scientific">Candidatus Gottesmanbacteria bacterium RBG_13_37_7</name>
    <dbReference type="NCBI Taxonomy" id="1798369"/>
    <lineage>
        <taxon>Bacteria</taxon>
        <taxon>Candidatus Gottesmaniibacteriota</taxon>
    </lineage>
</organism>
<dbReference type="Proteomes" id="UP000178230">
    <property type="component" value="Unassembled WGS sequence"/>
</dbReference>
<dbReference type="SMART" id="SM01091">
    <property type="entry name" value="CorC_HlyC"/>
    <property type="match status" value="1"/>
</dbReference>
<dbReference type="GO" id="GO:0005886">
    <property type="term" value="C:plasma membrane"/>
    <property type="evidence" value="ECO:0007669"/>
    <property type="project" value="TreeGrafter"/>
</dbReference>
<dbReference type="PROSITE" id="PS51371">
    <property type="entry name" value="CBS"/>
    <property type="match status" value="1"/>
</dbReference>
<dbReference type="Pfam" id="PF03471">
    <property type="entry name" value="CorC_HlyC"/>
    <property type="match status" value="1"/>
</dbReference>
<comment type="caution">
    <text evidence="5">The sequence shown here is derived from an EMBL/GenBank/DDBJ whole genome shotgun (WGS) entry which is preliminary data.</text>
</comment>
<reference evidence="5 6" key="1">
    <citation type="journal article" date="2016" name="Nat. Commun.">
        <title>Thousands of microbial genomes shed light on interconnected biogeochemical processes in an aquifer system.</title>
        <authorList>
            <person name="Anantharaman K."/>
            <person name="Brown C.T."/>
            <person name="Hug L.A."/>
            <person name="Sharon I."/>
            <person name="Castelle C.J."/>
            <person name="Probst A.J."/>
            <person name="Thomas B.C."/>
            <person name="Singh A."/>
            <person name="Wilkins M.J."/>
            <person name="Karaoz U."/>
            <person name="Brodie E.L."/>
            <person name="Williams K.H."/>
            <person name="Hubbard S.S."/>
            <person name="Banfield J.F."/>
        </authorList>
    </citation>
    <scope>NUCLEOTIDE SEQUENCE [LARGE SCALE GENOMIC DNA]</scope>
</reference>
<dbReference type="GO" id="GO:0050660">
    <property type="term" value="F:flavin adenine dinucleotide binding"/>
    <property type="evidence" value="ECO:0007669"/>
    <property type="project" value="InterPro"/>
</dbReference>
<sequence length="157" mass="17871">MDIKKLIEKPHLIPSNTSAMKVLELFRKSPIHVALIIDEFGAIQGLVTFNDVLEAVIGDIQSRDWVSKLKVIKRGNNSFLIYGMLMLEELKELLKLESLPKEASRHVTLGGFIIAYFGKIPTEGDKFVWNNYTFEVMDMDGNRVDKVLVTLHPDKNK</sequence>
<dbReference type="InterPro" id="IPR036318">
    <property type="entry name" value="FAD-bd_PCMH-like_sf"/>
</dbReference>
<evidence type="ECO:0000256" key="3">
    <source>
        <dbReference type="PROSITE-ProRule" id="PRU00703"/>
    </source>
</evidence>
<dbReference type="PANTHER" id="PTHR22777">
    <property type="entry name" value="HEMOLYSIN-RELATED"/>
    <property type="match status" value="1"/>
</dbReference>
<dbReference type="AlphaFoldDB" id="A0A1F5YIU1"/>
<evidence type="ECO:0000259" key="4">
    <source>
        <dbReference type="PROSITE" id="PS51371"/>
    </source>
</evidence>